<reference evidence="1 2" key="1">
    <citation type="submission" date="2024-08" db="EMBL/GenBank/DDBJ databases">
        <title>Insights into the chromosomal genome structure of Flemingia macrophylla.</title>
        <authorList>
            <person name="Ding Y."/>
            <person name="Zhao Y."/>
            <person name="Bi W."/>
            <person name="Wu M."/>
            <person name="Zhao G."/>
            <person name="Gong Y."/>
            <person name="Li W."/>
            <person name="Zhang P."/>
        </authorList>
    </citation>
    <scope>NUCLEOTIDE SEQUENCE [LARGE SCALE GENOMIC DNA]</scope>
    <source>
        <strain evidence="1">DYQJB</strain>
        <tissue evidence="1">Leaf</tissue>
    </source>
</reference>
<dbReference type="EMBL" id="JBGMDY010000002">
    <property type="protein sequence ID" value="KAL2344797.1"/>
    <property type="molecule type" value="Genomic_DNA"/>
</dbReference>
<evidence type="ECO:0000313" key="2">
    <source>
        <dbReference type="Proteomes" id="UP001603857"/>
    </source>
</evidence>
<sequence length="66" mass="7431">MVTCWWESNHGMGSHGYIGALHICYSLRPFSIFMMATTTTTGAHTSHAQPNFVSDAIYFVFEPQDM</sequence>
<comment type="caution">
    <text evidence="1">The sequence shown here is derived from an EMBL/GenBank/DDBJ whole genome shotgun (WGS) entry which is preliminary data.</text>
</comment>
<dbReference type="AlphaFoldDB" id="A0ABD1N9K4"/>
<organism evidence="1 2">
    <name type="scientific">Flemingia macrophylla</name>
    <dbReference type="NCBI Taxonomy" id="520843"/>
    <lineage>
        <taxon>Eukaryota</taxon>
        <taxon>Viridiplantae</taxon>
        <taxon>Streptophyta</taxon>
        <taxon>Embryophyta</taxon>
        <taxon>Tracheophyta</taxon>
        <taxon>Spermatophyta</taxon>
        <taxon>Magnoliopsida</taxon>
        <taxon>eudicotyledons</taxon>
        <taxon>Gunneridae</taxon>
        <taxon>Pentapetalae</taxon>
        <taxon>rosids</taxon>
        <taxon>fabids</taxon>
        <taxon>Fabales</taxon>
        <taxon>Fabaceae</taxon>
        <taxon>Papilionoideae</taxon>
        <taxon>50 kb inversion clade</taxon>
        <taxon>NPAAA clade</taxon>
        <taxon>indigoferoid/millettioid clade</taxon>
        <taxon>Phaseoleae</taxon>
        <taxon>Flemingia</taxon>
    </lineage>
</organism>
<evidence type="ECO:0000313" key="1">
    <source>
        <dbReference type="EMBL" id="KAL2344797.1"/>
    </source>
</evidence>
<protein>
    <submittedName>
        <fullName evidence="1">Uncharacterized protein</fullName>
    </submittedName>
</protein>
<gene>
    <name evidence="1" type="ORF">Fmac_006082</name>
</gene>
<accession>A0ABD1N9K4</accession>
<proteinExistence type="predicted"/>
<name>A0ABD1N9K4_9FABA</name>
<keyword evidence="2" id="KW-1185">Reference proteome</keyword>
<dbReference type="Proteomes" id="UP001603857">
    <property type="component" value="Unassembled WGS sequence"/>
</dbReference>